<reference evidence="3" key="1">
    <citation type="submission" date="2025-08" db="UniProtKB">
        <authorList>
            <consortium name="RefSeq"/>
        </authorList>
    </citation>
    <scope>IDENTIFICATION</scope>
</reference>
<keyword evidence="2" id="KW-1185">Reference proteome</keyword>
<evidence type="ECO:0000259" key="1">
    <source>
        <dbReference type="Pfam" id="PF13843"/>
    </source>
</evidence>
<dbReference type="Pfam" id="PF13843">
    <property type="entry name" value="DDE_Tnp_1_7"/>
    <property type="match status" value="1"/>
</dbReference>
<dbReference type="RefSeq" id="XP_029657042.1">
    <property type="nucleotide sequence ID" value="XM_029801182.1"/>
</dbReference>
<dbReference type="PANTHER" id="PTHR46599:SF6">
    <property type="entry name" value="DUAL SPECIFICITY PHOSPHATASE 26"/>
    <property type="match status" value="1"/>
</dbReference>
<gene>
    <name evidence="3" type="primary">LOC115231098</name>
</gene>
<sequence length="172" mass="20166">MPRRENLSEDQLSKRLLELDEEWEEYSSDSLYCSEEDDESDCVLDRLGVYKSNHQNVTQLSSKEDGSPIFNKIMSRGRFQQLLQVLHFDDASARRKMRIDDELEHIREVFEMWNQNLQDRYVPRSCMTIAEQLASFRGHCPFLVYIPSKPGKYATVKNLMAGKCKSTMEKSQ</sequence>
<proteinExistence type="predicted"/>
<dbReference type="AlphaFoldDB" id="A0A6P7U6C9"/>
<accession>A0A6P7U6C9</accession>
<protein>
    <submittedName>
        <fullName evidence="3">Uncharacterized protein LOC115231098</fullName>
    </submittedName>
</protein>
<organism evidence="2 3">
    <name type="scientific">Octopus sinensis</name>
    <name type="common">East Asian common octopus</name>
    <dbReference type="NCBI Taxonomy" id="2607531"/>
    <lineage>
        <taxon>Eukaryota</taxon>
        <taxon>Metazoa</taxon>
        <taxon>Spiralia</taxon>
        <taxon>Lophotrochozoa</taxon>
        <taxon>Mollusca</taxon>
        <taxon>Cephalopoda</taxon>
        <taxon>Coleoidea</taxon>
        <taxon>Octopodiformes</taxon>
        <taxon>Octopoda</taxon>
        <taxon>Incirrata</taxon>
        <taxon>Octopodidae</taxon>
        <taxon>Octopus</taxon>
    </lineage>
</organism>
<feature type="domain" description="PiggyBac transposable element-derived protein" evidence="1">
    <location>
        <begin position="62"/>
        <end position="154"/>
    </location>
</feature>
<dbReference type="PANTHER" id="PTHR46599">
    <property type="entry name" value="PIGGYBAC TRANSPOSABLE ELEMENT-DERIVED PROTEIN 4"/>
    <property type="match status" value="1"/>
</dbReference>
<name>A0A6P7U6C9_9MOLL</name>
<dbReference type="KEGG" id="osn:115231098"/>
<evidence type="ECO:0000313" key="2">
    <source>
        <dbReference type="Proteomes" id="UP000515154"/>
    </source>
</evidence>
<evidence type="ECO:0000313" key="3">
    <source>
        <dbReference type="RefSeq" id="XP_029657042.1"/>
    </source>
</evidence>
<dbReference type="InterPro" id="IPR029526">
    <property type="entry name" value="PGBD"/>
</dbReference>
<dbReference type="Proteomes" id="UP000515154">
    <property type="component" value="Unplaced"/>
</dbReference>